<dbReference type="PANTHER" id="PTHR21016">
    <property type="entry name" value="BETA-AMYLOID BINDING PROTEIN-RELATED"/>
    <property type="match status" value="1"/>
</dbReference>
<name>A0A2S8GNQ3_9BACT</name>
<dbReference type="GO" id="GO:0016020">
    <property type="term" value="C:membrane"/>
    <property type="evidence" value="ECO:0007669"/>
    <property type="project" value="UniProtKB-SubCell"/>
</dbReference>
<feature type="transmembrane region" description="Helical" evidence="5">
    <location>
        <begin position="100"/>
        <end position="116"/>
    </location>
</feature>
<dbReference type="RefSeq" id="WP_105335420.1">
    <property type="nucleotide sequence ID" value="NZ_PUHZ01000011.1"/>
</dbReference>
<feature type="transmembrane region" description="Helical" evidence="5">
    <location>
        <begin position="36"/>
        <end position="56"/>
    </location>
</feature>
<dbReference type="InterPro" id="IPR007829">
    <property type="entry name" value="TM2"/>
</dbReference>
<evidence type="ECO:0000256" key="4">
    <source>
        <dbReference type="ARBA" id="ARBA00023136"/>
    </source>
</evidence>
<dbReference type="OrthoDB" id="2004788at2"/>
<keyword evidence="2 5" id="KW-0812">Transmembrane</keyword>
<evidence type="ECO:0000256" key="5">
    <source>
        <dbReference type="SAM" id="Phobius"/>
    </source>
</evidence>
<dbReference type="InterPro" id="IPR050932">
    <property type="entry name" value="TM2D1-3-like"/>
</dbReference>
<protein>
    <recommendedName>
        <fullName evidence="6">TM2 domain-containing protein</fullName>
    </recommendedName>
</protein>
<gene>
    <name evidence="7" type="ORF">C5Y93_10695</name>
</gene>
<sequence>MTGNNNTHSIILGYIAWAFGIFGAHRFYYGKPITGVIWAFTLGVLLVGWIIDIFLIPAMDEECNQRYRSGPIDYNVTWILFVFLGVFGVHRFFMGKWITGLIWLATGGLVGIGWIYDLLTLNEQIDEANREMAAGYE</sequence>
<dbReference type="AlphaFoldDB" id="A0A2S8GNQ3"/>
<keyword evidence="3 5" id="KW-1133">Transmembrane helix</keyword>
<dbReference type="EMBL" id="PUHZ01000011">
    <property type="protein sequence ID" value="PQO46042.1"/>
    <property type="molecule type" value="Genomic_DNA"/>
</dbReference>
<dbReference type="Pfam" id="PF05154">
    <property type="entry name" value="TM2"/>
    <property type="match status" value="2"/>
</dbReference>
<evidence type="ECO:0000313" key="7">
    <source>
        <dbReference type="EMBL" id="PQO46042.1"/>
    </source>
</evidence>
<feature type="transmembrane region" description="Helical" evidence="5">
    <location>
        <begin position="6"/>
        <end position="24"/>
    </location>
</feature>
<dbReference type="PANTHER" id="PTHR21016:SF25">
    <property type="entry name" value="TM2 DOMAIN-CONTAINING PROTEIN DDB_G0277895-RELATED"/>
    <property type="match status" value="1"/>
</dbReference>
<dbReference type="Proteomes" id="UP000237819">
    <property type="component" value="Unassembled WGS sequence"/>
</dbReference>
<comment type="caution">
    <text evidence="7">The sequence shown here is derived from an EMBL/GenBank/DDBJ whole genome shotgun (WGS) entry which is preliminary data.</text>
</comment>
<evidence type="ECO:0000256" key="3">
    <source>
        <dbReference type="ARBA" id="ARBA00022989"/>
    </source>
</evidence>
<comment type="subcellular location">
    <subcellularLocation>
        <location evidence="1">Membrane</location>
        <topology evidence="1">Multi-pass membrane protein</topology>
    </subcellularLocation>
</comment>
<feature type="transmembrane region" description="Helical" evidence="5">
    <location>
        <begin position="76"/>
        <end position="93"/>
    </location>
</feature>
<organism evidence="7 8">
    <name type="scientific">Blastopirellula marina</name>
    <dbReference type="NCBI Taxonomy" id="124"/>
    <lineage>
        <taxon>Bacteria</taxon>
        <taxon>Pseudomonadati</taxon>
        <taxon>Planctomycetota</taxon>
        <taxon>Planctomycetia</taxon>
        <taxon>Pirellulales</taxon>
        <taxon>Pirellulaceae</taxon>
        <taxon>Blastopirellula</taxon>
    </lineage>
</organism>
<evidence type="ECO:0000259" key="6">
    <source>
        <dbReference type="Pfam" id="PF05154"/>
    </source>
</evidence>
<feature type="domain" description="TM2" evidence="6">
    <location>
        <begin position="74"/>
        <end position="118"/>
    </location>
</feature>
<reference evidence="7 8" key="1">
    <citation type="submission" date="2018-02" db="EMBL/GenBank/DDBJ databases">
        <title>Comparative genomes isolates from brazilian mangrove.</title>
        <authorList>
            <person name="Araujo J.E."/>
            <person name="Taketani R.G."/>
            <person name="Silva M.C.P."/>
            <person name="Loureco M.V."/>
            <person name="Andreote F.D."/>
        </authorList>
    </citation>
    <scope>NUCLEOTIDE SEQUENCE [LARGE SCALE GENOMIC DNA]</scope>
    <source>
        <strain evidence="7 8">Nap-Phe MGV</strain>
    </source>
</reference>
<evidence type="ECO:0000256" key="1">
    <source>
        <dbReference type="ARBA" id="ARBA00004141"/>
    </source>
</evidence>
<evidence type="ECO:0000313" key="8">
    <source>
        <dbReference type="Proteomes" id="UP000237819"/>
    </source>
</evidence>
<proteinExistence type="predicted"/>
<keyword evidence="4 5" id="KW-0472">Membrane</keyword>
<evidence type="ECO:0000256" key="2">
    <source>
        <dbReference type="ARBA" id="ARBA00022692"/>
    </source>
</evidence>
<feature type="domain" description="TM2" evidence="6">
    <location>
        <begin position="7"/>
        <end position="54"/>
    </location>
</feature>
<accession>A0A2S8GNQ3</accession>